<dbReference type="GO" id="GO:0016567">
    <property type="term" value="P:protein ubiquitination"/>
    <property type="evidence" value="ECO:0007669"/>
    <property type="project" value="TreeGrafter"/>
</dbReference>
<dbReference type="GO" id="GO:0002039">
    <property type="term" value="F:p53 binding"/>
    <property type="evidence" value="ECO:0007669"/>
    <property type="project" value="TreeGrafter"/>
</dbReference>
<evidence type="ECO:0000256" key="1">
    <source>
        <dbReference type="ARBA" id="ARBA00022723"/>
    </source>
</evidence>
<keyword evidence="1" id="KW-0479">Metal-binding</keyword>
<dbReference type="PANTHER" id="PTHR46858:SF13">
    <property type="entry name" value="E3 UBIQUITIN-PROTEIN LIGASE MDM2"/>
    <property type="match status" value="1"/>
</dbReference>
<dbReference type="GO" id="GO:0010468">
    <property type="term" value="P:regulation of gene expression"/>
    <property type="evidence" value="ECO:0007669"/>
    <property type="project" value="TreeGrafter"/>
</dbReference>
<proteinExistence type="predicted"/>
<dbReference type="GeneTree" id="ENSGT00960000192202"/>
<keyword evidence="3" id="KW-0862">Zinc</keyword>
<dbReference type="Gene3D" id="3.30.40.10">
    <property type="entry name" value="Zinc/RING finger domain, C3HC4 (zinc finger)"/>
    <property type="match status" value="1"/>
</dbReference>
<dbReference type="InterPro" id="IPR013083">
    <property type="entry name" value="Znf_RING/FYVE/PHD"/>
</dbReference>
<name>A0A8C7B7D3_NEOVI</name>
<dbReference type="GO" id="GO:0043066">
    <property type="term" value="P:negative regulation of apoptotic process"/>
    <property type="evidence" value="ECO:0007669"/>
    <property type="project" value="TreeGrafter"/>
</dbReference>
<dbReference type="GO" id="GO:0008270">
    <property type="term" value="F:zinc ion binding"/>
    <property type="evidence" value="ECO:0007669"/>
    <property type="project" value="UniProtKB-KW"/>
</dbReference>
<dbReference type="GO" id="GO:0061630">
    <property type="term" value="F:ubiquitin protein ligase activity"/>
    <property type="evidence" value="ECO:0007669"/>
    <property type="project" value="TreeGrafter"/>
</dbReference>
<evidence type="ECO:0000313" key="4">
    <source>
        <dbReference type="Ensembl" id="ENSNVIP00000016310.1"/>
    </source>
</evidence>
<reference evidence="4" key="1">
    <citation type="submission" date="2025-08" db="UniProtKB">
        <authorList>
            <consortium name="Ensembl"/>
        </authorList>
    </citation>
    <scope>IDENTIFICATION</scope>
</reference>
<dbReference type="PANTHER" id="PTHR46858">
    <property type="entry name" value="OS05G0521000 PROTEIN"/>
    <property type="match status" value="1"/>
</dbReference>
<organism evidence="4 5">
    <name type="scientific">Neovison vison</name>
    <name type="common">American mink</name>
    <name type="synonym">Mustela vison</name>
    <dbReference type="NCBI Taxonomy" id="452646"/>
    <lineage>
        <taxon>Eukaryota</taxon>
        <taxon>Metazoa</taxon>
        <taxon>Chordata</taxon>
        <taxon>Craniata</taxon>
        <taxon>Vertebrata</taxon>
        <taxon>Euteleostomi</taxon>
        <taxon>Mammalia</taxon>
        <taxon>Eutheria</taxon>
        <taxon>Laurasiatheria</taxon>
        <taxon>Carnivora</taxon>
        <taxon>Caniformia</taxon>
        <taxon>Musteloidea</taxon>
        <taxon>Mustelidae</taxon>
        <taxon>Mustelinae</taxon>
        <taxon>Neogale</taxon>
    </lineage>
</organism>
<accession>A0A8C7B7D3</accession>
<evidence type="ECO:0000256" key="3">
    <source>
        <dbReference type="ARBA" id="ARBA00022833"/>
    </source>
</evidence>
<dbReference type="AlphaFoldDB" id="A0A8C7B7D3"/>
<protein>
    <submittedName>
        <fullName evidence="4">Uncharacterized protein</fullName>
    </submittedName>
</protein>
<evidence type="ECO:0000256" key="2">
    <source>
        <dbReference type="ARBA" id="ARBA00022771"/>
    </source>
</evidence>
<keyword evidence="5" id="KW-1185">Reference proteome</keyword>
<sequence>MEANENVNKTVQTFGIKLKECGWEKTRDKEENMESSFLLNAIDSHRICLGQPKNSCIAHCNIGHFMACFTCAKQLKKCIKPYPVGRQPIQMNVIFPLVDLSMKVELCISNNKTLNI</sequence>
<keyword evidence="2" id="KW-0863">Zinc-finger</keyword>
<dbReference type="Proteomes" id="UP000694425">
    <property type="component" value="Unplaced"/>
</dbReference>
<dbReference type="Ensembl" id="ENSNVIT00000019030.1">
    <property type="protein sequence ID" value="ENSNVIP00000016310.1"/>
    <property type="gene ID" value="ENSNVIG00000012791.1"/>
</dbReference>
<evidence type="ECO:0000313" key="5">
    <source>
        <dbReference type="Proteomes" id="UP000694425"/>
    </source>
</evidence>
<reference evidence="4" key="2">
    <citation type="submission" date="2025-09" db="UniProtKB">
        <authorList>
            <consortium name="Ensembl"/>
        </authorList>
    </citation>
    <scope>IDENTIFICATION</scope>
</reference>